<evidence type="ECO:0000256" key="1">
    <source>
        <dbReference type="ARBA" id="ARBA00004651"/>
    </source>
</evidence>
<dbReference type="InterPro" id="IPR018303">
    <property type="entry name" value="ATPase_P-typ_P_site"/>
</dbReference>
<proteinExistence type="inferred from homology"/>
<evidence type="ECO:0000256" key="2">
    <source>
        <dbReference type="ARBA" id="ARBA00005675"/>
    </source>
</evidence>
<keyword evidence="8 11" id="KW-1133">Transmembrane helix</keyword>
<evidence type="ECO:0000256" key="3">
    <source>
        <dbReference type="ARBA" id="ARBA00022475"/>
    </source>
</evidence>
<dbReference type="InterPro" id="IPR004014">
    <property type="entry name" value="ATPase_P-typ_cation-transptr_N"/>
</dbReference>
<dbReference type="SFLD" id="SFLDS00003">
    <property type="entry name" value="Haloacid_Dehalogenase"/>
    <property type="match status" value="1"/>
</dbReference>
<keyword evidence="4 11" id="KW-0812">Transmembrane</keyword>
<keyword evidence="5" id="KW-0547">Nucleotide-binding</keyword>
<feature type="transmembrane region" description="Helical" evidence="11">
    <location>
        <begin position="891"/>
        <end position="911"/>
    </location>
</feature>
<dbReference type="SUPFAM" id="SSF81660">
    <property type="entry name" value="Metal cation-transporting ATPase, ATP-binding domain N"/>
    <property type="match status" value="1"/>
</dbReference>
<keyword evidence="7" id="KW-1278">Translocase</keyword>
<dbReference type="SUPFAM" id="SSF81653">
    <property type="entry name" value="Calcium ATPase, transduction domain A"/>
    <property type="match status" value="1"/>
</dbReference>
<feature type="compositionally biased region" description="Pro residues" evidence="10">
    <location>
        <begin position="1"/>
        <end position="11"/>
    </location>
</feature>
<feature type="transmembrane region" description="Helical" evidence="11">
    <location>
        <begin position="960"/>
        <end position="980"/>
    </location>
</feature>
<dbReference type="RefSeq" id="WP_378476123.1">
    <property type="nucleotide sequence ID" value="NZ_JBHUIW010000002.1"/>
</dbReference>
<dbReference type="SFLD" id="SFLDG00002">
    <property type="entry name" value="C1.7:_P-type_atpase_like"/>
    <property type="match status" value="1"/>
</dbReference>
<sequence length="992" mass="104260">MNKPYPAPVAPLPASDRDGPPPSAGTAAGPAPAGATAASPAPLPPHRLPVAAVVAALGSDAAHGLRQPEAERRLAAHGQNRLKSAPETPWWRRLAEQFQDFLVIILLVATVISGVEWLLQEPRESALPYEAIVIMAIVLLNALLGFVQEARAERSVRALMALAAPESTVVRDGERQRIPAHDIVPGDVLLVEAGDRIPADARVIEDANLRTDEAALTGESVPVVKDAAAIDHEVGLGDRRNMLYAGTTATYGRGRAVVVATGMGTEVGKIAELIEGAEKQATPLQKELDRTGKRLSIIMLVICGIVFATGLLKNPVTDLDAVLGLFLFAVALAVAAIPEALPAIVTVGLSLGVRRMAQSNAIVRKLPAVETLGAATVICSDKTGTLTRNEMTVRTVLTAGTVVDVSGSGYVPEGEFTIAGATLSGRPALEEAVVRTLRAAALVNDATLTMRDGRWRVQGDPTEGALVVAARKAGLTEATLATFPRIAEIPFTSERKRHATLHADPARPGILTLCVKGAPEVLLPRCREMFDGIDLVPLDDAGRAAVTAQNDALAAQALRTLAVATRTLRAETLGLDPTTVLAAAGGDIELPEDIEDDLVLLGLVGMIDPPRAEAKEAVATAKRAHIRTVMITGDHPATAEAIARELAIVEPGTRVVTGAALRRTSDAELDRIVDDVRVFARVDPDHKLRIVEALQRRGHIVAMTGDGINDAPALKTANIGVAMGITGTDVSKEAADMVLTDDNFASIVKAIEEGRGIFDNIRKYLVYLLSSNAGELLTMFAGVMFAGLLGLASANHGLFLPLLAAQLLWINLITDGPPALALGIDPKDADVMNRKPRARGAGVIGTADWVRIGAVGLVMMVGTLAVLDAYYPGGMITLFATEAAPNPADEAYARTMAFTTLMMFQLFNVFNARSGHRSAFVGLFANPWLIAAVAFSLAAQILVVYAPFMQAAFHTVGLGLGDWGVATAVGATLLVVMEIVKAGVRLRGVAEA</sequence>
<dbReference type="NCBIfam" id="TIGR01494">
    <property type="entry name" value="ATPase_P-type"/>
    <property type="match status" value="3"/>
</dbReference>
<dbReference type="SUPFAM" id="SSF56784">
    <property type="entry name" value="HAD-like"/>
    <property type="match status" value="1"/>
</dbReference>
<reference evidence="14" key="1">
    <citation type="journal article" date="2019" name="Int. J. Syst. Evol. Microbiol.">
        <title>The Global Catalogue of Microorganisms (GCM) 10K type strain sequencing project: providing services to taxonomists for standard genome sequencing and annotation.</title>
        <authorList>
            <consortium name="The Broad Institute Genomics Platform"/>
            <consortium name="The Broad Institute Genome Sequencing Center for Infectious Disease"/>
            <person name="Wu L."/>
            <person name="Ma J."/>
        </authorList>
    </citation>
    <scope>NUCLEOTIDE SEQUENCE [LARGE SCALE GENOMIC DNA]</scope>
    <source>
        <strain evidence="14">CGMCC 1.6774</strain>
    </source>
</reference>
<evidence type="ECO:0000256" key="6">
    <source>
        <dbReference type="ARBA" id="ARBA00022840"/>
    </source>
</evidence>
<gene>
    <name evidence="13" type="ORF">ACFSOX_02045</name>
</gene>
<dbReference type="InterPro" id="IPR023299">
    <property type="entry name" value="ATPase_P-typ_cyto_dom_N"/>
</dbReference>
<dbReference type="Gene3D" id="1.20.1110.10">
    <property type="entry name" value="Calcium-transporting ATPase, transmembrane domain"/>
    <property type="match status" value="1"/>
</dbReference>
<feature type="transmembrane region" description="Helical" evidence="11">
    <location>
        <begin position="101"/>
        <end position="120"/>
    </location>
</feature>
<dbReference type="Pfam" id="PF00690">
    <property type="entry name" value="Cation_ATPase_N"/>
    <property type="match status" value="1"/>
</dbReference>
<dbReference type="Gene3D" id="3.40.1110.10">
    <property type="entry name" value="Calcium-transporting ATPase, cytoplasmic domain N"/>
    <property type="match status" value="1"/>
</dbReference>
<feature type="compositionally biased region" description="Low complexity" evidence="10">
    <location>
        <begin position="24"/>
        <end position="40"/>
    </location>
</feature>
<protein>
    <submittedName>
        <fullName evidence="13">Cation-translocating P-type ATPase</fullName>
    </submittedName>
</protein>
<evidence type="ECO:0000256" key="5">
    <source>
        <dbReference type="ARBA" id="ARBA00022741"/>
    </source>
</evidence>
<dbReference type="Gene3D" id="2.70.150.10">
    <property type="entry name" value="Calcium-transporting ATPase, cytoplasmic transduction domain A"/>
    <property type="match status" value="1"/>
</dbReference>
<evidence type="ECO:0000256" key="9">
    <source>
        <dbReference type="ARBA" id="ARBA00023136"/>
    </source>
</evidence>
<feature type="transmembrane region" description="Helical" evidence="11">
    <location>
        <begin position="849"/>
        <end position="871"/>
    </location>
</feature>
<comment type="subcellular location">
    <subcellularLocation>
        <location evidence="1">Cell membrane</location>
        <topology evidence="1">Multi-pass membrane protein</topology>
    </subcellularLocation>
</comment>
<dbReference type="Pfam" id="PF00122">
    <property type="entry name" value="E1-E2_ATPase"/>
    <property type="match status" value="1"/>
</dbReference>
<comment type="caution">
    <text evidence="13">The sequence shown here is derived from an EMBL/GenBank/DDBJ whole genome shotgun (WGS) entry which is preliminary data.</text>
</comment>
<evidence type="ECO:0000256" key="4">
    <source>
        <dbReference type="ARBA" id="ARBA00022692"/>
    </source>
</evidence>
<dbReference type="PRINTS" id="PR00119">
    <property type="entry name" value="CATATPASE"/>
</dbReference>
<feature type="region of interest" description="Disordered" evidence="10">
    <location>
        <begin position="1"/>
        <end position="42"/>
    </location>
</feature>
<evidence type="ECO:0000259" key="12">
    <source>
        <dbReference type="SMART" id="SM00831"/>
    </source>
</evidence>
<dbReference type="PANTHER" id="PTHR43294:SF21">
    <property type="entry name" value="CATION TRANSPORTING ATPASE"/>
    <property type="match status" value="1"/>
</dbReference>
<feature type="transmembrane region" description="Helical" evidence="11">
    <location>
        <begin position="764"/>
        <end position="792"/>
    </location>
</feature>
<dbReference type="InterPro" id="IPR050510">
    <property type="entry name" value="Cation_transp_ATPase_P-type"/>
</dbReference>
<dbReference type="InterPro" id="IPR001757">
    <property type="entry name" value="P_typ_ATPase"/>
</dbReference>
<dbReference type="InterPro" id="IPR036412">
    <property type="entry name" value="HAD-like_sf"/>
</dbReference>
<feature type="transmembrane region" description="Helical" evidence="11">
    <location>
        <begin position="923"/>
        <end position="948"/>
    </location>
</feature>
<name>A0ABW5AFJ9_9BRAD</name>
<keyword evidence="14" id="KW-1185">Reference proteome</keyword>
<dbReference type="Pfam" id="PF13246">
    <property type="entry name" value="Cation_ATPase"/>
    <property type="match status" value="1"/>
</dbReference>
<feature type="transmembrane region" description="Helical" evidence="11">
    <location>
        <begin position="798"/>
        <end position="824"/>
    </location>
</feature>
<evidence type="ECO:0000256" key="11">
    <source>
        <dbReference type="SAM" id="Phobius"/>
    </source>
</evidence>
<dbReference type="Gene3D" id="3.40.50.1000">
    <property type="entry name" value="HAD superfamily/HAD-like"/>
    <property type="match status" value="1"/>
</dbReference>
<dbReference type="InterPro" id="IPR059000">
    <property type="entry name" value="ATPase_P-type_domA"/>
</dbReference>
<dbReference type="InterPro" id="IPR006068">
    <property type="entry name" value="ATPase_P-typ_cation-transptr_C"/>
</dbReference>
<dbReference type="PRINTS" id="PR00121">
    <property type="entry name" value="NAKATPASE"/>
</dbReference>
<keyword evidence="9 11" id="KW-0472">Membrane</keyword>
<dbReference type="Pfam" id="PF08282">
    <property type="entry name" value="Hydrolase_3"/>
    <property type="match status" value="1"/>
</dbReference>
<dbReference type="InterPro" id="IPR008250">
    <property type="entry name" value="ATPase_P-typ_transduc_dom_A_sf"/>
</dbReference>
<accession>A0ABW5AFJ9</accession>
<dbReference type="Proteomes" id="UP001597314">
    <property type="component" value="Unassembled WGS sequence"/>
</dbReference>
<evidence type="ECO:0000256" key="7">
    <source>
        <dbReference type="ARBA" id="ARBA00022967"/>
    </source>
</evidence>
<dbReference type="PANTHER" id="PTHR43294">
    <property type="entry name" value="SODIUM/POTASSIUM-TRANSPORTING ATPASE SUBUNIT ALPHA"/>
    <property type="match status" value="1"/>
</dbReference>
<dbReference type="SUPFAM" id="SSF81665">
    <property type="entry name" value="Calcium ATPase, transmembrane domain M"/>
    <property type="match status" value="1"/>
</dbReference>
<feature type="transmembrane region" description="Helical" evidence="11">
    <location>
        <begin position="126"/>
        <end position="147"/>
    </location>
</feature>
<dbReference type="Pfam" id="PF00689">
    <property type="entry name" value="Cation_ATPase_C"/>
    <property type="match status" value="1"/>
</dbReference>
<dbReference type="EMBL" id="JBHUIW010000002">
    <property type="protein sequence ID" value="MFD2180921.1"/>
    <property type="molecule type" value="Genomic_DNA"/>
</dbReference>
<dbReference type="SFLD" id="SFLDF00027">
    <property type="entry name" value="p-type_atpase"/>
    <property type="match status" value="1"/>
</dbReference>
<evidence type="ECO:0000313" key="13">
    <source>
        <dbReference type="EMBL" id="MFD2180921.1"/>
    </source>
</evidence>
<dbReference type="InterPro" id="IPR044492">
    <property type="entry name" value="P_typ_ATPase_HD_dom"/>
</dbReference>
<organism evidence="13 14">
    <name type="scientific">Rhodoplanes azumiensis</name>
    <dbReference type="NCBI Taxonomy" id="1897628"/>
    <lineage>
        <taxon>Bacteria</taxon>
        <taxon>Pseudomonadati</taxon>
        <taxon>Pseudomonadota</taxon>
        <taxon>Alphaproteobacteria</taxon>
        <taxon>Hyphomicrobiales</taxon>
        <taxon>Nitrobacteraceae</taxon>
        <taxon>Rhodoplanes</taxon>
    </lineage>
</organism>
<evidence type="ECO:0000256" key="10">
    <source>
        <dbReference type="SAM" id="MobiDB-lite"/>
    </source>
</evidence>
<dbReference type="PROSITE" id="PS00154">
    <property type="entry name" value="ATPASE_E1_E2"/>
    <property type="match status" value="1"/>
</dbReference>
<keyword evidence="3" id="KW-1003">Cell membrane</keyword>
<feature type="transmembrane region" description="Helical" evidence="11">
    <location>
        <begin position="324"/>
        <end position="349"/>
    </location>
</feature>
<dbReference type="InterPro" id="IPR023298">
    <property type="entry name" value="ATPase_P-typ_TM_dom_sf"/>
</dbReference>
<feature type="domain" description="Cation-transporting P-type ATPase N-terminal" evidence="12">
    <location>
        <begin position="44"/>
        <end position="118"/>
    </location>
</feature>
<evidence type="ECO:0000313" key="14">
    <source>
        <dbReference type="Proteomes" id="UP001597314"/>
    </source>
</evidence>
<keyword evidence="6" id="KW-0067">ATP-binding</keyword>
<dbReference type="InterPro" id="IPR023214">
    <property type="entry name" value="HAD_sf"/>
</dbReference>
<comment type="similarity">
    <text evidence="2">Belongs to the cation transport ATPase (P-type) (TC 3.A.3) family. Type IIA subfamily.</text>
</comment>
<dbReference type="SMART" id="SM00831">
    <property type="entry name" value="Cation_ATPase_N"/>
    <property type="match status" value="1"/>
</dbReference>
<evidence type="ECO:0000256" key="8">
    <source>
        <dbReference type="ARBA" id="ARBA00022989"/>
    </source>
</evidence>
<feature type="transmembrane region" description="Helical" evidence="11">
    <location>
        <begin position="295"/>
        <end position="312"/>
    </location>
</feature>